<accession>A0ABU9LMD9</accession>
<evidence type="ECO:0000313" key="3">
    <source>
        <dbReference type="EMBL" id="MEL5989148.1"/>
    </source>
</evidence>
<name>A0ABU9LMD9_9BACL</name>
<dbReference type="InterPro" id="IPR029410">
    <property type="entry name" value="CAP_assoc"/>
</dbReference>
<gene>
    <name evidence="3" type="ORF">AAF454_12105</name>
</gene>
<dbReference type="InterPro" id="IPR014044">
    <property type="entry name" value="CAP_dom"/>
</dbReference>
<dbReference type="SUPFAM" id="SSF55797">
    <property type="entry name" value="PR-1-like"/>
    <property type="match status" value="1"/>
</dbReference>
<evidence type="ECO:0000313" key="4">
    <source>
        <dbReference type="Proteomes" id="UP001398420"/>
    </source>
</evidence>
<dbReference type="RefSeq" id="WP_087680068.1">
    <property type="nucleotide sequence ID" value="NZ_CP147847.1"/>
</dbReference>
<dbReference type="Proteomes" id="UP001398420">
    <property type="component" value="Unassembled WGS sequence"/>
</dbReference>
<feature type="domain" description="CAP-associated" evidence="2">
    <location>
        <begin position="61"/>
        <end position="188"/>
    </location>
</feature>
<dbReference type="PANTHER" id="PTHR31157:SF1">
    <property type="entry name" value="SCP DOMAIN-CONTAINING PROTEIN"/>
    <property type="match status" value="1"/>
</dbReference>
<proteinExistence type="predicted"/>
<feature type="domain" description="SCP" evidence="1">
    <location>
        <begin position="207"/>
        <end position="321"/>
    </location>
</feature>
<comment type="caution">
    <text evidence="3">The sequence shown here is derived from an EMBL/GenBank/DDBJ whole genome shotgun (WGS) entry which is preliminary data.</text>
</comment>
<reference evidence="3 4" key="1">
    <citation type="submission" date="2024-04" db="EMBL/GenBank/DDBJ databases">
        <authorList>
            <person name="Wu Y.S."/>
            <person name="Zhang L."/>
        </authorList>
    </citation>
    <scope>NUCLEOTIDE SEQUENCE [LARGE SCALE GENOMIC DNA]</scope>
    <source>
        <strain evidence="3 4">KG-01</strain>
    </source>
</reference>
<dbReference type="PANTHER" id="PTHR31157">
    <property type="entry name" value="SCP DOMAIN-CONTAINING PROTEIN"/>
    <property type="match status" value="1"/>
</dbReference>
<dbReference type="Pfam" id="PF14504">
    <property type="entry name" value="CAP_assoc_N"/>
    <property type="match status" value="1"/>
</dbReference>
<keyword evidence="4" id="KW-1185">Reference proteome</keyword>
<dbReference type="Gene3D" id="3.40.33.10">
    <property type="entry name" value="CAP"/>
    <property type="match status" value="1"/>
</dbReference>
<sequence length="327" mass="37504">MRKLFAWVLFFVLILGSYQAIQYALDRPELSRMFSEVKETVDQSIDTFSDKKEEKAKDIVLKDTTGKQKGTFTNEYGEQWQMTHNGYEQFTLESSNGKGGYIAGKGRTLFNTTIGETTYGEVQKQYGAPLEEIRKGNKIFKMNDDNKKEMLLYEIDGYYVTFFFDVHNANRLRAIQYIPYNVEQKKEGFYGPSSNALRTGFEQLMIELMNQARVEHGLKPLIYDKGLTAQARAHSQDMIDQNYFSHTGSNGSTPESRMKNAGYLNEHFYAENLAYGQYSSIFAHEGLMNSLGHRKNILNKDLTHAGVGVAFDAENVPYYTINFYTPF</sequence>
<dbReference type="InterPro" id="IPR035940">
    <property type="entry name" value="CAP_sf"/>
</dbReference>
<evidence type="ECO:0000259" key="1">
    <source>
        <dbReference type="Pfam" id="PF00188"/>
    </source>
</evidence>
<evidence type="ECO:0000259" key="2">
    <source>
        <dbReference type="Pfam" id="PF14504"/>
    </source>
</evidence>
<dbReference type="CDD" id="cd05379">
    <property type="entry name" value="CAP_bacterial"/>
    <property type="match status" value="1"/>
</dbReference>
<protein>
    <submittedName>
        <fullName evidence="3">CAP domain-containing protein</fullName>
    </submittedName>
</protein>
<dbReference type="Pfam" id="PF00188">
    <property type="entry name" value="CAP"/>
    <property type="match status" value="1"/>
</dbReference>
<dbReference type="EMBL" id="JBCEWA010000009">
    <property type="protein sequence ID" value="MEL5989148.1"/>
    <property type="molecule type" value="Genomic_DNA"/>
</dbReference>
<organism evidence="3 4">
    <name type="scientific">Kurthia gibsonii</name>
    <dbReference type="NCBI Taxonomy" id="33946"/>
    <lineage>
        <taxon>Bacteria</taxon>
        <taxon>Bacillati</taxon>
        <taxon>Bacillota</taxon>
        <taxon>Bacilli</taxon>
        <taxon>Bacillales</taxon>
        <taxon>Caryophanaceae</taxon>
        <taxon>Kurthia</taxon>
    </lineage>
</organism>